<dbReference type="AlphaFoldDB" id="A0A4J1RSI1"/>
<dbReference type="EMBL" id="CAATFU010000011">
    <property type="protein sequence ID" value="VNP10891.1"/>
    <property type="molecule type" value="Genomic_DNA"/>
</dbReference>
<gene>
    <name evidence="2" type="ORF">SAMEA2341552_01238</name>
    <name evidence="3" type="ORF">SAMEA3208858_00636</name>
    <name evidence="1" type="ORF">SAMEA3353631_00466</name>
</gene>
<accession>A0A4J1RSI1</accession>
<evidence type="ECO:0000313" key="3">
    <source>
        <dbReference type="EMBL" id="VNP89292.1"/>
    </source>
</evidence>
<evidence type="ECO:0000313" key="2">
    <source>
        <dbReference type="EMBL" id="VNP10891.1"/>
    </source>
</evidence>
<sequence>MANNRKTETLGVSYLSTFIDKHELLQSYFESNDKTPVWDGEIHVLKSPSEKKDEILGKVPVQIKTTRQKKDVLKSFSLDTRDLELYKPNGGVVLFVVWLNEDNGLRDIYYKSLPPLSIKNLLKKSKLKNKSTNRKKLSIEIFKLDEKKMYPMLVDFINNSQKQYSFINVEGISVEDIPDDKTLKFYFYGQEKEEIFNYQEEHDLFIYYLDPITGIEIPLENTIKIVETEEETDLIIKIGDYVFQDVKRHRFPDGSVQLHFGESFTMSFDIKKKQFKFNYTRPALLSKAIKCTQVFQELGKIGYFTLNGNKIELDERSIKDISSLDLEADIKGLLKISNFMKKMGIQKDVDLSCFDKQSQRNLNILYSGLVLKKKVALNYNESKLLHLNIANIHIITLYSFLSDKNGTMIDIFTETPWCREGETEDEDYLDISIFEVFEPNDWLKIDNCKIDSVIASYQRLVDNKLKYEGADRTILKIVIAADMAEDKTKRELLLNWAQCLSDWNLKYSKNCEMAIINDLQIKSRVRKLNSKETETLTNILVNSNDNYELCFGSSVLLKSKPQADLFWNKLDNETKERYKDFPIYTLYMKLS</sequence>
<evidence type="ECO:0000313" key="1">
    <source>
        <dbReference type="EMBL" id="VKB51309.1"/>
    </source>
</evidence>
<name>A0A4J1RSI1_STREE</name>
<protein>
    <submittedName>
        <fullName evidence="2">Lmo0466 protein</fullName>
    </submittedName>
</protein>
<organism evidence="2">
    <name type="scientific">Streptococcus pneumoniae</name>
    <dbReference type="NCBI Taxonomy" id="1313"/>
    <lineage>
        <taxon>Bacteria</taxon>
        <taxon>Bacillati</taxon>
        <taxon>Bacillota</taxon>
        <taxon>Bacilli</taxon>
        <taxon>Lactobacillales</taxon>
        <taxon>Streptococcaceae</taxon>
        <taxon>Streptococcus</taxon>
    </lineage>
</organism>
<proteinExistence type="predicted"/>
<dbReference type="EMBL" id="CAANCB010000002">
    <property type="protein sequence ID" value="VKB51309.1"/>
    <property type="molecule type" value="Genomic_DNA"/>
</dbReference>
<dbReference type="RefSeq" id="WP_130886018.1">
    <property type="nucleotide sequence ID" value="NZ_JAQGGM010000001.1"/>
</dbReference>
<dbReference type="Proteomes" id="UP000358702">
    <property type="component" value="Unassembled WGS sequence"/>
</dbReference>
<dbReference type="EMBL" id="CAATHI010000004">
    <property type="protein sequence ID" value="VNP89292.1"/>
    <property type="molecule type" value="Genomic_DNA"/>
</dbReference>
<reference evidence="2 4" key="1">
    <citation type="submission" date="2019-04" db="EMBL/GenBank/DDBJ databases">
        <authorList>
            <consortium name="Pathogen Informatics"/>
        </authorList>
    </citation>
    <scope>NUCLEOTIDE SEQUENCE</scope>
    <source>
        <strain evidence="2 4">GPSC21</strain>
    </source>
</reference>
<evidence type="ECO:0000313" key="4">
    <source>
        <dbReference type="Proteomes" id="UP000358702"/>
    </source>
</evidence>